<comment type="caution">
    <text evidence="2">The sequence shown here is derived from an EMBL/GenBank/DDBJ whole genome shotgun (WGS) entry which is preliminary data.</text>
</comment>
<keyword evidence="1" id="KW-0472">Membrane</keyword>
<dbReference type="EMBL" id="CBFV010000019">
    <property type="protein sequence ID" value="CDC70564.1"/>
    <property type="molecule type" value="Genomic_DNA"/>
</dbReference>
<gene>
    <name evidence="2" type="ORF">BN626_00301</name>
</gene>
<evidence type="ECO:0000313" key="3">
    <source>
        <dbReference type="Proteomes" id="UP000018162"/>
    </source>
</evidence>
<protein>
    <submittedName>
        <fullName evidence="2">YcfA-like protein</fullName>
    </submittedName>
</protein>
<reference evidence="2" key="1">
    <citation type="submission" date="2012-11" db="EMBL/GenBank/DDBJ databases">
        <title>Dependencies among metagenomic species, viruses, plasmids and units of genetic variation.</title>
        <authorList>
            <person name="Nielsen H.B."/>
            <person name="Almeida M."/>
            <person name="Juncker A.S."/>
            <person name="Rasmussen S."/>
            <person name="Li J."/>
            <person name="Sunagawa S."/>
            <person name="Plichta D."/>
            <person name="Gautier L."/>
            <person name="Le Chatelier E."/>
            <person name="Peletier E."/>
            <person name="Bonde I."/>
            <person name="Nielsen T."/>
            <person name="Manichanh C."/>
            <person name="Arumugam M."/>
            <person name="Batto J."/>
            <person name="Santos M.B.Q.D."/>
            <person name="Blom N."/>
            <person name="Borruel N."/>
            <person name="Burgdorf K.S."/>
            <person name="Boumezbeur F."/>
            <person name="Casellas F."/>
            <person name="Dore J."/>
            <person name="Guarner F."/>
            <person name="Hansen T."/>
            <person name="Hildebrand F."/>
            <person name="Kaas R.S."/>
            <person name="Kennedy S."/>
            <person name="Kristiansen K."/>
            <person name="Kultima J.R."/>
            <person name="Leonard P."/>
            <person name="Levenez F."/>
            <person name="Lund O."/>
            <person name="Moumen B."/>
            <person name="Le Paslier D."/>
            <person name="Pons N."/>
            <person name="Pedersen O."/>
            <person name="Prifti E."/>
            <person name="Qin J."/>
            <person name="Raes J."/>
            <person name="Tap J."/>
            <person name="Tims S."/>
            <person name="Ussery D.W."/>
            <person name="Yamada T."/>
            <person name="MetaHit consortium"/>
            <person name="Renault P."/>
            <person name="Sicheritz-Ponten T."/>
            <person name="Bork P."/>
            <person name="Wang J."/>
            <person name="Brunak S."/>
            <person name="Ehrlich S.D."/>
        </authorList>
    </citation>
    <scope>NUCLEOTIDE SEQUENCE [LARGE SCALE GENOMIC DNA]</scope>
</reference>
<feature type="transmembrane region" description="Helical" evidence="1">
    <location>
        <begin position="62"/>
        <end position="82"/>
    </location>
</feature>
<organism evidence="2 3">
    <name type="scientific">Agathobacter rectalis CAG:36</name>
    <dbReference type="NCBI Taxonomy" id="1263079"/>
    <lineage>
        <taxon>Bacteria</taxon>
        <taxon>Bacillati</taxon>
        <taxon>Bacillota</taxon>
        <taxon>Clostridia</taxon>
        <taxon>Lachnospirales</taxon>
        <taxon>Lachnospiraceae</taxon>
        <taxon>Agathobacter</taxon>
    </lineage>
</organism>
<keyword evidence="1" id="KW-0812">Transmembrane</keyword>
<sequence length="84" mass="9829">MVIDFRIMKKLLQANGYGSVCIKGLHFMYSDVVNTVLINKDLNRVVAQRLVKQYHWRRKCRNVIFIMAGLYQMVYIGLSGLFDN</sequence>
<accession>R6TLF6</accession>
<dbReference type="AlphaFoldDB" id="R6TLF6"/>
<name>R6TLF6_9FIRM</name>
<dbReference type="Proteomes" id="UP000018162">
    <property type="component" value="Unassembled WGS sequence"/>
</dbReference>
<evidence type="ECO:0000313" key="2">
    <source>
        <dbReference type="EMBL" id="CDC70564.1"/>
    </source>
</evidence>
<evidence type="ECO:0000256" key="1">
    <source>
        <dbReference type="SAM" id="Phobius"/>
    </source>
</evidence>
<keyword evidence="1" id="KW-1133">Transmembrane helix</keyword>
<proteinExistence type="predicted"/>